<keyword evidence="3 5" id="KW-0689">Ribosomal protein</keyword>
<evidence type="ECO:0000313" key="8">
    <source>
        <dbReference type="Proteomes" id="UP000037247"/>
    </source>
</evidence>
<gene>
    <name evidence="5" type="primary">rpsN</name>
    <name evidence="7" type="ORF">ABW18_05675</name>
</gene>
<evidence type="ECO:0000256" key="5">
    <source>
        <dbReference type="HAMAP-Rule" id="MF_00537"/>
    </source>
</evidence>
<keyword evidence="4 5" id="KW-0687">Ribonucleoprotein</keyword>
<dbReference type="RefSeq" id="WP_049697957.1">
    <property type="nucleotide sequence ID" value="NZ_LDTZ01000014.1"/>
</dbReference>
<evidence type="ECO:0000256" key="2">
    <source>
        <dbReference type="ARBA" id="ARBA00022884"/>
    </source>
</evidence>
<dbReference type="Pfam" id="PF00253">
    <property type="entry name" value="Ribosomal_S14"/>
    <property type="match status" value="1"/>
</dbReference>
<evidence type="ECO:0000256" key="6">
    <source>
        <dbReference type="SAM" id="MobiDB-lite"/>
    </source>
</evidence>
<keyword evidence="2 5" id="KW-0694">RNA-binding</keyword>
<dbReference type="InterPro" id="IPR023036">
    <property type="entry name" value="Ribosomal_uS14_bac/plastid"/>
</dbReference>
<dbReference type="Proteomes" id="UP000037247">
    <property type="component" value="Unassembled WGS sequence"/>
</dbReference>
<feature type="compositionally biased region" description="Basic and acidic residues" evidence="6">
    <location>
        <begin position="61"/>
        <end position="70"/>
    </location>
</feature>
<dbReference type="HAMAP" id="MF_00537">
    <property type="entry name" value="Ribosomal_uS14_1"/>
    <property type="match status" value="1"/>
</dbReference>
<dbReference type="Gene3D" id="1.10.287.1480">
    <property type="match status" value="1"/>
</dbReference>
<name>A0ABR5IGF2_9ACTN</name>
<dbReference type="InterPro" id="IPR001209">
    <property type="entry name" value="Ribosomal_uS14"/>
</dbReference>
<comment type="function">
    <text evidence="5">Binds 16S rRNA, required for the assembly of 30S particles and may also be responsible for determining the conformation of the 16S rRNA at the A site.</text>
</comment>
<comment type="subunit">
    <text evidence="5">Part of the 30S ribosomal subunit. Contacts proteins S3 and S10.</text>
</comment>
<evidence type="ECO:0000256" key="4">
    <source>
        <dbReference type="ARBA" id="ARBA00023274"/>
    </source>
</evidence>
<keyword evidence="8" id="KW-1185">Reference proteome</keyword>
<proteinExistence type="inferred from homology"/>
<dbReference type="NCBIfam" id="NF006477">
    <property type="entry name" value="PRK08881.1"/>
    <property type="match status" value="1"/>
</dbReference>
<dbReference type="PANTHER" id="PTHR19836">
    <property type="entry name" value="30S RIBOSOMAL PROTEIN S14"/>
    <property type="match status" value="1"/>
</dbReference>
<keyword evidence="1 5" id="KW-0699">rRNA-binding</keyword>
<dbReference type="EMBL" id="LDTZ01000014">
    <property type="protein sequence ID" value="KNA92748.1"/>
    <property type="molecule type" value="Genomic_DNA"/>
</dbReference>
<comment type="caution">
    <text evidence="7">The sequence shown here is derived from an EMBL/GenBank/DDBJ whole genome shotgun (WGS) entry which is preliminary data.</text>
</comment>
<reference evidence="7 8" key="1">
    <citation type="submission" date="2015-05" db="EMBL/GenBank/DDBJ databases">
        <title>Draft genome sequence of the bacterium Gordonia jacobaea a new member of the Gordonia genus.</title>
        <authorList>
            <person name="Jimenez-Galisteo G."/>
            <person name="Dominguez A."/>
            <person name="Munoz E."/>
            <person name="Vinas M."/>
        </authorList>
    </citation>
    <scope>NUCLEOTIDE SEQUENCE [LARGE SCALE GENOMIC DNA]</scope>
    <source>
        <strain evidence="8">mv1</strain>
    </source>
</reference>
<feature type="region of interest" description="Disordered" evidence="6">
    <location>
        <begin position="37"/>
        <end position="72"/>
    </location>
</feature>
<dbReference type="PANTHER" id="PTHR19836:SF23">
    <property type="entry name" value="SMALL RIBOSOMAL SUBUNIT PROTEIN US14A"/>
    <property type="match status" value="1"/>
</dbReference>
<dbReference type="SUPFAM" id="SSF57716">
    <property type="entry name" value="Glucocorticoid receptor-like (DNA-binding domain)"/>
    <property type="match status" value="1"/>
</dbReference>
<sequence length="101" mass="11481">MAKKSKIIRNEQRREIVARFAERRSALKRTIVDAAASPEERAQAQRDLQALPRNASPTRVRNRDVVDGRPRGYVGKAGVSRVRFRVLAHRGELPGIHKSSW</sequence>
<evidence type="ECO:0000256" key="1">
    <source>
        <dbReference type="ARBA" id="ARBA00022730"/>
    </source>
</evidence>
<accession>A0ABR5IGF2</accession>
<comment type="similarity">
    <text evidence="5">Belongs to the universal ribosomal protein uS14 family.</text>
</comment>
<organism evidence="7 8">
    <name type="scientific">Gordonia jacobaea</name>
    <dbReference type="NCBI Taxonomy" id="122202"/>
    <lineage>
        <taxon>Bacteria</taxon>
        <taxon>Bacillati</taxon>
        <taxon>Actinomycetota</taxon>
        <taxon>Actinomycetes</taxon>
        <taxon>Mycobacteriales</taxon>
        <taxon>Gordoniaceae</taxon>
        <taxon>Gordonia</taxon>
    </lineage>
</organism>
<protein>
    <recommendedName>
        <fullName evidence="5">Small ribosomal subunit protein uS14</fullName>
    </recommendedName>
</protein>
<evidence type="ECO:0000313" key="7">
    <source>
        <dbReference type="EMBL" id="KNA92748.1"/>
    </source>
</evidence>
<evidence type="ECO:0000256" key="3">
    <source>
        <dbReference type="ARBA" id="ARBA00022980"/>
    </source>
</evidence>
<dbReference type="GO" id="GO:0005840">
    <property type="term" value="C:ribosome"/>
    <property type="evidence" value="ECO:0007669"/>
    <property type="project" value="UniProtKB-KW"/>
</dbReference>